<organism evidence="4 5">
    <name type="scientific">Pichia membranifaciens</name>
    <dbReference type="NCBI Taxonomy" id="4926"/>
    <lineage>
        <taxon>Eukaryota</taxon>
        <taxon>Fungi</taxon>
        <taxon>Dikarya</taxon>
        <taxon>Ascomycota</taxon>
        <taxon>Saccharomycotina</taxon>
        <taxon>Pichiomycetes</taxon>
        <taxon>Pichiales</taxon>
        <taxon>Pichiaceae</taxon>
        <taxon>Pichia</taxon>
    </lineage>
</organism>
<dbReference type="Proteomes" id="UP000186136">
    <property type="component" value="Unassembled WGS sequence"/>
</dbReference>
<dbReference type="SUPFAM" id="SSF49879">
    <property type="entry name" value="SMAD/FHA domain"/>
    <property type="match status" value="1"/>
</dbReference>
<sequence>MASVPDLPTYKFIDITLSPRNKERPLEKTICIGRAPQKNSSRTADEKNNIYIRNPVISATHIELYKAYDRFFFLLNKSKNGFFLIDENDGNVNFVGGEDESTQLKNGNIIGMCFSKKFLQDYKEGFPENHSVEEALKQCKILVQIFTDYDQILVAKVYNVIDHVKGIQAQLDELVQEIGSECFKKSGMHPVAIEDIINLSRLQYVYDDDAAEISRQKKMFYTAYDNSYDDFFDEYSDSNYDSDAGTNSDPEEPTSFGLILNEEDKESEKESEQDDDLVDEDLEEDGEGEEDEEDEEDEEEAEGEEDEEEKDAEEAREFEKNDKPFQSIMISDDKCSLDSSVFSSCSLKRSFDESNCSDFDDEVGRTTEDKLHQMTELCEFQSKEIEQLNEEVRRLKRFKSQKRAALIGAAGGAAATLTALYQIGSRMNL</sequence>
<dbReference type="PROSITE" id="PS50006">
    <property type="entry name" value="FHA_DOMAIN"/>
    <property type="match status" value="1"/>
</dbReference>
<evidence type="ECO:0000313" key="4">
    <source>
        <dbReference type="EMBL" id="GAV28158.1"/>
    </source>
</evidence>
<keyword evidence="5" id="KW-1185">Reference proteome</keyword>
<keyword evidence="1" id="KW-0175">Coiled coil</keyword>
<dbReference type="InterPro" id="IPR000253">
    <property type="entry name" value="FHA_dom"/>
</dbReference>
<reference evidence="4 5" key="1">
    <citation type="submission" date="2016-08" db="EMBL/GenBank/DDBJ databases">
        <title>Whole genome shotgun sequence of Pichia membranifaciens KS47-1.</title>
        <authorList>
            <person name="Konishi M."/>
            <person name="Ishida M."/>
            <person name="Arakawa T."/>
            <person name="Kato Y."/>
            <person name="Horiuchi J."/>
        </authorList>
    </citation>
    <scope>NUCLEOTIDE SEQUENCE [LARGE SCALE GENOMIC DNA]</scope>
    <source>
        <strain evidence="4 5">KS47-1</strain>
    </source>
</reference>
<feature type="domain" description="FHA" evidence="3">
    <location>
        <begin position="30"/>
        <end position="84"/>
    </location>
</feature>
<feature type="region of interest" description="Disordered" evidence="2">
    <location>
        <begin position="239"/>
        <end position="325"/>
    </location>
</feature>
<gene>
    <name evidence="4" type="ORF">PMKS-001627</name>
</gene>
<dbReference type="CDD" id="cd00060">
    <property type="entry name" value="FHA"/>
    <property type="match status" value="1"/>
</dbReference>
<name>A0A1Q2YF61_9ASCO</name>
<dbReference type="OrthoDB" id="10424726at2759"/>
<evidence type="ECO:0000256" key="1">
    <source>
        <dbReference type="SAM" id="Coils"/>
    </source>
</evidence>
<dbReference type="InterPro" id="IPR008984">
    <property type="entry name" value="SMAD_FHA_dom_sf"/>
</dbReference>
<feature type="coiled-coil region" evidence="1">
    <location>
        <begin position="371"/>
        <end position="405"/>
    </location>
</feature>
<dbReference type="AlphaFoldDB" id="A0A1Q2YF61"/>
<protein>
    <recommendedName>
        <fullName evidence="3">FHA domain-containing protein</fullName>
    </recommendedName>
</protein>
<feature type="compositionally biased region" description="Acidic residues" evidence="2">
    <location>
        <begin position="261"/>
        <end position="312"/>
    </location>
</feature>
<feature type="compositionally biased region" description="Basic and acidic residues" evidence="2">
    <location>
        <begin position="313"/>
        <end position="323"/>
    </location>
</feature>
<dbReference type="Gene3D" id="2.60.200.20">
    <property type="match status" value="1"/>
</dbReference>
<proteinExistence type="predicted"/>
<comment type="caution">
    <text evidence="4">The sequence shown here is derived from an EMBL/GenBank/DDBJ whole genome shotgun (WGS) entry which is preliminary data.</text>
</comment>
<evidence type="ECO:0000313" key="5">
    <source>
        <dbReference type="Proteomes" id="UP000186136"/>
    </source>
</evidence>
<accession>A0A1Q2YF61</accession>
<evidence type="ECO:0000256" key="2">
    <source>
        <dbReference type="SAM" id="MobiDB-lite"/>
    </source>
</evidence>
<dbReference type="Pfam" id="PF00498">
    <property type="entry name" value="FHA"/>
    <property type="match status" value="1"/>
</dbReference>
<dbReference type="EMBL" id="BDGI01000058">
    <property type="protein sequence ID" value="GAV28158.1"/>
    <property type="molecule type" value="Genomic_DNA"/>
</dbReference>
<evidence type="ECO:0000259" key="3">
    <source>
        <dbReference type="PROSITE" id="PS50006"/>
    </source>
</evidence>